<feature type="transmembrane region" description="Helical" evidence="1">
    <location>
        <begin position="123"/>
        <end position="144"/>
    </location>
</feature>
<accession>A0A8J3FXD6</accession>
<sequence length="156" mass="17055">MSTPEPDVHQRLARNLNELLQELRVAVAGVQILFAFLLAVTFTEAFREATAFQRGTHLVTVLLATGSTVLLITPAAWHRLLFRYGRRQEILRAANGFAVSGLALLAAAMTGTVLLVADVILGGWVAALLAVLVGAAFGLLWFLLPLRLRLHRRPHD</sequence>
<dbReference type="AlphaFoldDB" id="A0A8J3FXD6"/>
<protein>
    <submittedName>
        <fullName evidence="2">Uncharacterized protein</fullName>
    </submittedName>
</protein>
<evidence type="ECO:0000313" key="2">
    <source>
        <dbReference type="EMBL" id="GGM73476.1"/>
    </source>
</evidence>
<dbReference type="EMBL" id="BMMK01000030">
    <property type="protein sequence ID" value="GGM73476.1"/>
    <property type="molecule type" value="Genomic_DNA"/>
</dbReference>
<feature type="transmembrane region" description="Helical" evidence="1">
    <location>
        <begin position="23"/>
        <end position="43"/>
    </location>
</feature>
<reference evidence="2" key="1">
    <citation type="journal article" date="2014" name="Int. J. Syst. Evol. Microbiol.">
        <title>Complete genome sequence of Corynebacterium casei LMG S-19264T (=DSM 44701T), isolated from a smear-ripened cheese.</title>
        <authorList>
            <consortium name="US DOE Joint Genome Institute (JGI-PGF)"/>
            <person name="Walter F."/>
            <person name="Albersmeier A."/>
            <person name="Kalinowski J."/>
            <person name="Ruckert C."/>
        </authorList>
    </citation>
    <scope>NUCLEOTIDE SEQUENCE</scope>
    <source>
        <strain evidence="2">CGMCC 4.5737</strain>
    </source>
</reference>
<dbReference type="RefSeq" id="WP_189060887.1">
    <property type="nucleotide sequence ID" value="NZ_BMMK01000030.1"/>
</dbReference>
<reference evidence="2" key="2">
    <citation type="submission" date="2020-09" db="EMBL/GenBank/DDBJ databases">
        <authorList>
            <person name="Sun Q."/>
            <person name="Zhou Y."/>
        </authorList>
    </citation>
    <scope>NUCLEOTIDE SEQUENCE</scope>
    <source>
        <strain evidence="2">CGMCC 4.5737</strain>
    </source>
</reference>
<name>A0A8J3FXD6_9PSEU</name>
<dbReference type="Pfam" id="PF19853">
    <property type="entry name" value="DUF6328"/>
    <property type="match status" value="1"/>
</dbReference>
<feature type="transmembrane region" description="Helical" evidence="1">
    <location>
        <begin position="97"/>
        <end position="117"/>
    </location>
</feature>
<gene>
    <name evidence="2" type="ORF">GCM10012275_50180</name>
</gene>
<keyword evidence="1" id="KW-0472">Membrane</keyword>
<organism evidence="2 3">
    <name type="scientific">Longimycelium tulufanense</name>
    <dbReference type="NCBI Taxonomy" id="907463"/>
    <lineage>
        <taxon>Bacteria</taxon>
        <taxon>Bacillati</taxon>
        <taxon>Actinomycetota</taxon>
        <taxon>Actinomycetes</taxon>
        <taxon>Pseudonocardiales</taxon>
        <taxon>Pseudonocardiaceae</taxon>
        <taxon>Longimycelium</taxon>
    </lineage>
</organism>
<feature type="transmembrane region" description="Helical" evidence="1">
    <location>
        <begin position="55"/>
        <end position="77"/>
    </location>
</feature>
<evidence type="ECO:0000313" key="3">
    <source>
        <dbReference type="Proteomes" id="UP000637578"/>
    </source>
</evidence>
<comment type="caution">
    <text evidence="2">The sequence shown here is derived from an EMBL/GenBank/DDBJ whole genome shotgun (WGS) entry which is preliminary data.</text>
</comment>
<dbReference type="Proteomes" id="UP000637578">
    <property type="component" value="Unassembled WGS sequence"/>
</dbReference>
<evidence type="ECO:0000256" key="1">
    <source>
        <dbReference type="SAM" id="Phobius"/>
    </source>
</evidence>
<dbReference type="InterPro" id="IPR046291">
    <property type="entry name" value="DUF6328"/>
</dbReference>
<keyword evidence="1" id="KW-1133">Transmembrane helix</keyword>
<keyword evidence="3" id="KW-1185">Reference proteome</keyword>
<proteinExistence type="predicted"/>
<keyword evidence="1" id="KW-0812">Transmembrane</keyword>